<evidence type="ECO:0000313" key="1">
    <source>
        <dbReference type="EMBL" id="KAA0717699.1"/>
    </source>
</evidence>
<gene>
    <name evidence="1" type="ORF">E1301_Tti014524</name>
</gene>
<reference evidence="1 2" key="1">
    <citation type="journal article" date="2019" name="Mol. Ecol. Resour.">
        <title>Chromosome-level genome assembly of Triplophysa tibetana, a fish adapted to the harsh high-altitude environment of the Tibetan Plateau.</title>
        <authorList>
            <person name="Yang X."/>
            <person name="Liu H."/>
            <person name="Ma Z."/>
            <person name="Zou Y."/>
            <person name="Zou M."/>
            <person name="Mao Y."/>
            <person name="Li X."/>
            <person name="Wang H."/>
            <person name="Chen T."/>
            <person name="Wang W."/>
            <person name="Yang R."/>
        </authorList>
    </citation>
    <scope>NUCLEOTIDE SEQUENCE [LARGE SCALE GENOMIC DNA]</scope>
    <source>
        <strain evidence="1">TTIB1903HZAU</strain>
        <tissue evidence="1">Muscle</tissue>
    </source>
</reference>
<accession>A0A5A9P9J7</accession>
<keyword evidence="2" id="KW-1185">Reference proteome</keyword>
<dbReference type="AlphaFoldDB" id="A0A5A9P9J7"/>
<proteinExistence type="predicted"/>
<sequence>MVRVDWKRKRSKRLPVFDMHLGKLDRAVLFLLLANSQPPYISQSFPLLVLHSPIGLTLFIEAAEYAAVLSPTQMHTRVPWINCTPSHHTLVVSVSVSLLITCNPFQGLTAAPVKMGGAKLGSTTCPHAQTHWSLHASAALYPRKPAVWLFISE</sequence>
<comment type="caution">
    <text evidence="1">The sequence shown here is derived from an EMBL/GenBank/DDBJ whole genome shotgun (WGS) entry which is preliminary data.</text>
</comment>
<dbReference type="Proteomes" id="UP000324632">
    <property type="component" value="Chromosome 8"/>
</dbReference>
<evidence type="ECO:0000313" key="2">
    <source>
        <dbReference type="Proteomes" id="UP000324632"/>
    </source>
</evidence>
<protein>
    <submittedName>
        <fullName evidence="1">Uncharacterized protein</fullName>
    </submittedName>
</protein>
<name>A0A5A9P9J7_9TELE</name>
<dbReference type="EMBL" id="SOYY01000008">
    <property type="protein sequence ID" value="KAA0717699.1"/>
    <property type="molecule type" value="Genomic_DNA"/>
</dbReference>
<organism evidence="1 2">
    <name type="scientific">Triplophysa tibetana</name>
    <dbReference type="NCBI Taxonomy" id="1572043"/>
    <lineage>
        <taxon>Eukaryota</taxon>
        <taxon>Metazoa</taxon>
        <taxon>Chordata</taxon>
        <taxon>Craniata</taxon>
        <taxon>Vertebrata</taxon>
        <taxon>Euteleostomi</taxon>
        <taxon>Actinopterygii</taxon>
        <taxon>Neopterygii</taxon>
        <taxon>Teleostei</taxon>
        <taxon>Ostariophysi</taxon>
        <taxon>Cypriniformes</taxon>
        <taxon>Nemacheilidae</taxon>
        <taxon>Triplophysa</taxon>
    </lineage>
</organism>